<sequence>MVLRRRSKRLKLKYLIAVTIISSLNLIVIIFVRKYLNYTSLPSTSSTTTSTSSTSITHFLSETSIDSTHLLLTSSIIGCRQFPAYNNRSFYEREYPQLNLPKRISNLSYKNILHQLHSLRLIIISCVRNVASKIDKYQKHIEPILDLFHPSSRILIFESDSNDKTVEKLYQWSRAQVYTYGTLSKKYPDTTKRLAYCRNILLDKAHSLKADYILITDIDIFSTTVSSFLSNFQYNINDWSVMTVSSSGLYHDIWALRTLSNSVMNYDVWNRIENLEKPKHNYCKQSLIKSIIGIHQKHIPIERGLIEVRSAFGGGGLYRANSTYQCKYNSRSSTCEHVPFHLCIRDMNEARIFINSQFQIV</sequence>
<evidence type="ECO:0000313" key="4">
    <source>
        <dbReference type="Proteomes" id="UP000663832"/>
    </source>
</evidence>
<dbReference type="Proteomes" id="UP000663832">
    <property type="component" value="Unassembled WGS sequence"/>
</dbReference>
<dbReference type="EMBL" id="CAJNOM010000162">
    <property type="protein sequence ID" value="CAF1163506.1"/>
    <property type="molecule type" value="Genomic_DNA"/>
</dbReference>
<proteinExistence type="predicted"/>
<dbReference type="OrthoDB" id="9982066at2759"/>
<dbReference type="CDD" id="cd00761">
    <property type="entry name" value="Glyco_tranf_GTA_type"/>
    <property type="match status" value="1"/>
</dbReference>
<keyword evidence="1" id="KW-1133">Transmembrane helix</keyword>
<keyword evidence="1" id="KW-0472">Membrane</keyword>
<reference evidence="3" key="1">
    <citation type="submission" date="2021-02" db="EMBL/GenBank/DDBJ databases">
        <authorList>
            <person name="Nowell W R."/>
        </authorList>
    </citation>
    <scope>NUCLEOTIDE SEQUENCE</scope>
</reference>
<dbReference type="AlphaFoldDB" id="A0A814TLW9"/>
<evidence type="ECO:0000313" key="2">
    <source>
        <dbReference type="EMBL" id="CAF1073777.1"/>
    </source>
</evidence>
<dbReference type="EMBL" id="CAJNOI010000109">
    <property type="protein sequence ID" value="CAF1073777.1"/>
    <property type="molecule type" value="Genomic_DNA"/>
</dbReference>
<gene>
    <name evidence="2" type="ORF">BJG266_LOCUS19858</name>
    <name evidence="3" type="ORF">QVE165_LOCUS23696</name>
</gene>
<dbReference type="Proteomes" id="UP000663877">
    <property type="component" value="Unassembled WGS sequence"/>
</dbReference>
<evidence type="ECO:0000313" key="3">
    <source>
        <dbReference type="EMBL" id="CAF1163506.1"/>
    </source>
</evidence>
<keyword evidence="1" id="KW-0812">Transmembrane</keyword>
<evidence type="ECO:0000256" key="1">
    <source>
        <dbReference type="SAM" id="Phobius"/>
    </source>
</evidence>
<name>A0A814TLW9_9BILA</name>
<keyword evidence="4" id="KW-1185">Reference proteome</keyword>
<protein>
    <submittedName>
        <fullName evidence="3">Uncharacterized protein</fullName>
    </submittedName>
</protein>
<feature type="transmembrane region" description="Helical" evidence="1">
    <location>
        <begin position="12"/>
        <end position="32"/>
    </location>
</feature>
<organism evidence="3 4">
    <name type="scientific">Adineta steineri</name>
    <dbReference type="NCBI Taxonomy" id="433720"/>
    <lineage>
        <taxon>Eukaryota</taxon>
        <taxon>Metazoa</taxon>
        <taxon>Spiralia</taxon>
        <taxon>Gnathifera</taxon>
        <taxon>Rotifera</taxon>
        <taxon>Eurotatoria</taxon>
        <taxon>Bdelloidea</taxon>
        <taxon>Adinetida</taxon>
        <taxon>Adinetidae</taxon>
        <taxon>Adineta</taxon>
    </lineage>
</organism>
<accession>A0A814TLW9</accession>
<comment type="caution">
    <text evidence="3">The sequence shown here is derived from an EMBL/GenBank/DDBJ whole genome shotgun (WGS) entry which is preliminary data.</text>
</comment>